<dbReference type="Pfam" id="PF23179">
    <property type="entry name" value="bHLH_INO2"/>
    <property type="match status" value="1"/>
</dbReference>
<protein>
    <recommendedName>
        <fullName evidence="1">INO2 bHLH domain-containing protein</fullName>
    </recommendedName>
</protein>
<dbReference type="AlphaFoldDB" id="G8ZX74"/>
<dbReference type="KEGG" id="tdl:TDEL_0F04070"/>
<dbReference type="Proteomes" id="UP000005627">
    <property type="component" value="Chromosome 6"/>
</dbReference>
<sequence length="287" mass="33158">MDSGPENDVFDLFGLENDKDIDFETAYKMISKFDEEISLFNDGSALPKLDVAEHKSLEVLAFHHGSPKELHTEEQAKFDELPNWDSHSRGKNGSEQQVAQLNNFEETQALARAELLSRYESNAIEHFLDSLISQKDERTHSHDISETINMADLEMPTETKQEIRTENTEPDSLSLDVYIPPIVKVPEFAISDSDAPKEITDNATKLRKWKHVETERLRRNNIKKVFDDLIGMTRYPRLTDPKITKPTTEKRVPKHMLLNFILEDLRLIPRANEELEVMLRECDRIKG</sequence>
<dbReference type="InterPro" id="IPR057071">
    <property type="entry name" value="bHLH_INO2"/>
</dbReference>
<dbReference type="SUPFAM" id="SSF47459">
    <property type="entry name" value="HLH, helix-loop-helix DNA-binding domain"/>
    <property type="match status" value="1"/>
</dbReference>
<evidence type="ECO:0000259" key="1">
    <source>
        <dbReference type="Pfam" id="PF23179"/>
    </source>
</evidence>
<dbReference type="InterPro" id="IPR036638">
    <property type="entry name" value="HLH_DNA-bd_sf"/>
</dbReference>
<organism evidence="2 3">
    <name type="scientific">Torulaspora delbrueckii</name>
    <name type="common">Yeast</name>
    <name type="synonym">Candida colliculosa</name>
    <dbReference type="NCBI Taxonomy" id="4950"/>
    <lineage>
        <taxon>Eukaryota</taxon>
        <taxon>Fungi</taxon>
        <taxon>Dikarya</taxon>
        <taxon>Ascomycota</taxon>
        <taxon>Saccharomycotina</taxon>
        <taxon>Saccharomycetes</taxon>
        <taxon>Saccharomycetales</taxon>
        <taxon>Saccharomycetaceae</taxon>
        <taxon>Torulaspora</taxon>
    </lineage>
</organism>
<dbReference type="InParanoid" id="G8ZX74"/>
<dbReference type="OrthoDB" id="3973009at2759"/>
<dbReference type="GO" id="GO:0046983">
    <property type="term" value="F:protein dimerization activity"/>
    <property type="evidence" value="ECO:0007669"/>
    <property type="project" value="InterPro"/>
</dbReference>
<dbReference type="eggNOG" id="ENOG502S8Z5">
    <property type="taxonomic scope" value="Eukaryota"/>
</dbReference>
<dbReference type="GeneID" id="11501813"/>
<evidence type="ECO:0000313" key="3">
    <source>
        <dbReference type="Proteomes" id="UP000005627"/>
    </source>
</evidence>
<accession>G8ZX74</accession>
<reference evidence="2 3" key="1">
    <citation type="journal article" date="2011" name="Proc. Natl. Acad. Sci. U.S.A.">
        <title>Evolutionary erosion of yeast sex chromosomes by mating-type switching accidents.</title>
        <authorList>
            <person name="Gordon J.L."/>
            <person name="Armisen D."/>
            <person name="Proux-Wera E."/>
            <person name="Oheigeartaigh S.S."/>
            <person name="Byrne K.P."/>
            <person name="Wolfe K.H."/>
        </authorList>
    </citation>
    <scope>NUCLEOTIDE SEQUENCE [LARGE SCALE GENOMIC DNA]</scope>
    <source>
        <strain evidence="3">ATCC 10662 / CBS 1146 / NBRC 0425 / NCYC 2629 / NRRL Y-866</strain>
    </source>
</reference>
<dbReference type="FunCoup" id="G8ZX74">
    <property type="interactions" value="1605"/>
</dbReference>
<name>G8ZX74_TORDE</name>
<dbReference type="EMBL" id="HE616747">
    <property type="protein sequence ID" value="CCE93218.1"/>
    <property type="molecule type" value="Genomic_DNA"/>
</dbReference>
<dbReference type="HOGENOM" id="CLU_052055_0_0_1"/>
<feature type="domain" description="INO2 bHLH" evidence="1">
    <location>
        <begin position="201"/>
        <end position="281"/>
    </location>
</feature>
<gene>
    <name evidence="2" type="primary">TDEL0F04070</name>
    <name evidence="2" type="ORF">TDEL_0F04070</name>
</gene>
<proteinExistence type="predicted"/>
<dbReference type="STRING" id="1076872.G8ZX74"/>
<keyword evidence="3" id="KW-1185">Reference proteome</keyword>
<dbReference type="CDD" id="cd11388">
    <property type="entry name" value="bHLH_ScINO2_like"/>
    <property type="match status" value="1"/>
</dbReference>
<dbReference type="RefSeq" id="XP_003682429.1">
    <property type="nucleotide sequence ID" value="XM_003682381.1"/>
</dbReference>
<evidence type="ECO:0000313" key="2">
    <source>
        <dbReference type="EMBL" id="CCE93218.1"/>
    </source>
</evidence>